<gene>
    <name evidence="2" type="ORF">HZA66_13255</name>
</gene>
<dbReference type="AlphaFoldDB" id="A0A933RYA4"/>
<keyword evidence="1" id="KW-0812">Transmembrane</keyword>
<protein>
    <submittedName>
        <fullName evidence="2">Twin-arginine translocation pathway signal protein</fullName>
    </submittedName>
</protein>
<evidence type="ECO:0000313" key="2">
    <source>
        <dbReference type="EMBL" id="MBI5130404.1"/>
    </source>
</evidence>
<dbReference type="Proteomes" id="UP000782519">
    <property type="component" value="Unassembled WGS sequence"/>
</dbReference>
<organism evidence="2 3">
    <name type="scientific">Rhodopseudomonas palustris</name>
    <dbReference type="NCBI Taxonomy" id="1076"/>
    <lineage>
        <taxon>Bacteria</taxon>
        <taxon>Pseudomonadati</taxon>
        <taxon>Pseudomonadota</taxon>
        <taxon>Alphaproteobacteria</taxon>
        <taxon>Hyphomicrobiales</taxon>
        <taxon>Nitrobacteraceae</taxon>
        <taxon>Rhodopseudomonas</taxon>
    </lineage>
</organism>
<proteinExistence type="predicted"/>
<keyword evidence="1" id="KW-0472">Membrane</keyword>
<accession>A0A933RYA4</accession>
<keyword evidence="1" id="KW-1133">Transmembrane helix</keyword>
<feature type="transmembrane region" description="Helical" evidence="1">
    <location>
        <begin position="20"/>
        <end position="43"/>
    </location>
</feature>
<comment type="caution">
    <text evidence="2">The sequence shown here is derived from an EMBL/GenBank/DDBJ whole genome shotgun (WGS) entry which is preliminary data.</text>
</comment>
<sequence>MQQLELHAGGVGGLTRHDIVVALALAAVTLLLSPVIGLLVLLIV</sequence>
<reference evidence="2" key="1">
    <citation type="submission" date="2020-07" db="EMBL/GenBank/DDBJ databases">
        <title>Huge and variable diversity of episymbiotic CPR bacteria and DPANN archaea in groundwater ecosystems.</title>
        <authorList>
            <person name="He C.Y."/>
            <person name="Keren R."/>
            <person name="Whittaker M."/>
            <person name="Farag I.F."/>
            <person name="Doudna J."/>
            <person name="Cate J.H.D."/>
            <person name="Banfield J.F."/>
        </authorList>
    </citation>
    <scope>NUCLEOTIDE SEQUENCE</scope>
    <source>
        <strain evidence="2">NC_groundwater_1818_Pr3_B-0.1um_66_35</strain>
    </source>
</reference>
<evidence type="ECO:0000256" key="1">
    <source>
        <dbReference type="SAM" id="Phobius"/>
    </source>
</evidence>
<dbReference type="EMBL" id="JACRJB010000037">
    <property type="protein sequence ID" value="MBI5130404.1"/>
    <property type="molecule type" value="Genomic_DNA"/>
</dbReference>
<evidence type="ECO:0000313" key="3">
    <source>
        <dbReference type="Proteomes" id="UP000782519"/>
    </source>
</evidence>
<name>A0A933RYA4_RHOPL</name>